<feature type="domain" description="PAS" evidence="7">
    <location>
        <begin position="132"/>
        <end position="202"/>
    </location>
</feature>
<dbReference type="GO" id="GO:0006355">
    <property type="term" value="P:regulation of DNA-templated transcription"/>
    <property type="evidence" value="ECO:0007669"/>
    <property type="project" value="InterPro"/>
</dbReference>
<comment type="catalytic activity">
    <reaction evidence="1">
        <text>ATP + protein L-histidine = ADP + protein N-phospho-L-histidine.</text>
        <dbReference type="EC" id="2.7.13.3"/>
    </reaction>
</comment>
<dbReference type="SMART" id="SM00086">
    <property type="entry name" value="PAC"/>
    <property type="match status" value="2"/>
</dbReference>
<dbReference type="InterPro" id="IPR000700">
    <property type="entry name" value="PAS-assoc_C"/>
</dbReference>
<feature type="domain" description="Histidine kinase" evidence="6">
    <location>
        <begin position="275"/>
        <end position="492"/>
    </location>
</feature>
<dbReference type="SUPFAM" id="SSF47384">
    <property type="entry name" value="Homodimeric domain of signal transducing histidine kinase"/>
    <property type="match status" value="1"/>
</dbReference>
<evidence type="ECO:0000256" key="4">
    <source>
        <dbReference type="ARBA" id="ARBA00022679"/>
    </source>
</evidence>
<evidence type="ECO:0000259" key="6">
    <source>
        <dbReference type="PROSITE" id="PS50109"/>
    </source>
</evidence>
<dbReference type="EC" id="2.7.13.3" evidence="2"/>
<dbReference type="CDD" id="cd00130">
    <property type="entry name" value="PAS"/>
    <property type="match status" value="2"/>
</dbReference>
<name>A0A162JYV6_9PROT</name>
<dbReference type="CDD" id="cd00075">
    <property type="entry name" value="HATPase"/>
    <property type="match status" value="1"/>
</dbReference>
<organism evidence="9 10">
    <name type="scientific">Tistrella mobilis</name>
    <dbReference type="NCBI Taxonomy" id="171437"/>
    <lineage>
        <taxon>Bacteria</taxon>
        <taxon>Pseudomonadati</taxon>
        <taxon>Pseudomonadota</taxon>
        <taxon>Alphaproteobacteria</taxon>
        <taxon>Geminicoccales</taxon>
        <taxon>Geminicoccaceae</taxon>
        <taxon>Tistrella</taxon>
    </lineage>
</organism>
<keyword evidence="5" id="KW-0418">Kinase</keyword>
<evidence type="ECO:0000256" key="2">
    <source>
        <dbReference type="ARBA" id="ARBA00012438"/>
    </source>
</evidence>
<dbReference type="EMBL" id="LPZR01000206">
    <property type="protein sequence ID" value="KYO50142.1"/>
    <property type="molecule type" value="Genomic_DNA"/>
</dbReference>
<evidence type="ECO:0000259" key="7">
    <source>
        <dbReference type="PROSITE" id="PS50112"/>
    </source>
</evidence>
<dbReference type="SMART" id="SM00091">
    <property type="entry name" value="PAS"/>
    <property type="match status" value="2"/>
</dbReference>
<sequence length="498" mass="53461">MQTGPAISHDPALFADIVDATHDAIVVIDDHGIVQFANRATELIFGYSPAELVGQSVNLLMRPEEAAGHDRHLRTADPDIRQRIIGRGRQLTGRRRDGTPVPIDLVVSMLTRSDDVRLYIGTIRDLSDRRLAEESLRLSFESTGVGQAVVGLDGRMLRVNLALARSLGREAAALAGADFRSLIHPDDLAAAERWLAAARVDGRPLDGMRRYIHAEGHVVWFRVAGAVIRDADGNPAHCITQFADVTPLVEAERRLTRALAAAETASAAKSAFLAHMNHELRTPLNAVIGFAELLIEGLHGPLPQRQRDYVTAIHQAGRRLLAIVDDILDLTRLDDPSLLASEAVDLDQIVRQGLDRAAAAEGRPDVTVKVAIAPDAALAGDATVMVRIIANLASNAIKFARPRGQVRIEAMPGTAGVVIRVEDDGPGMPDALARDIGRPFETGGGVLSRNHGGAGLGLAIVRRLVTLMGGRIRVETGRLGGAMVIVDLPDRQIDDRAA</sequence>
<reference evidence="9 10" key="1">
    <citation type="submission" date="2015-12" db="EMBL/GenBank/DDBJ databases">
        <title>Genome sequence of Tistrella mobilis MCCC 1A02139.</title>
        <authorList>
            <person name="Lu L."/>
            <person name="Lai Q."/>
            <person name="Shao Z."/>
            <person name="Qian P."/>
        </authorList>
    </citation>
    <scope>NUCLEOTIDE SEQUENCE [LARGE SCALE GENOMIC DNA]</scope>
    <source>
        <strain evidence="9 10">MCCC 1A02139</strain>
    </source>
</reference>
<dbReference type="AlphaFoldDB" id="A0A162JYV6"/>
<evidence type="ECO:0000256" key="3">
    <source>
        <dbReference type="ARBA" id="ARBA00022553"/>
    </source>
</evidence>
<gene>
    <name evidence="9" type="ORF">AUP44_14430</name>
</gene>
<dbReference type="InterPro" id="IPR004358">
    <property type="entry name" value="Sig_transdc_His_kin-like_C"/>
</dbReference>
<evidence type="ECO:0000256" key="5">
    <source>
        <dbReference type="ARBA" id="ARBA00022777"/>
    </source>
</evidence>
<feature type="domain" description="PAS" evidence="7">
    <location>
        <begin position="10"/>
        <end position="65"/>
    </location>
</feature>
<dbReference type="InterPro" id="IPR003594">
    <property type="entry name" value="HATPase_dom"/>
</dbReference>
<feature type="domain" description="PAC" evidence="8">
    <location>
        <begin position="87"/>
        <end position="138"/>
    </location>
</feature>
<dbReference type="Pfam" id="PF08447">
    <property type="entry name" value="PAS_3"/>
    <property type="match status" value="1"/>
</dbReference>
<keyword evidence="3" id="KW-0597">Phosphoprotein</keyword>
<dbReference type="InterPro" id="IPR036097">
    <property type="entry name" value="HisK_dim/P_sf"/>
</dbReference>
<dbReference type="Proteomes" id="UP000075787">
    <property type="component" value="Unassembled WGS sequence"/>
</dbReference>
<dbReference type="InterPro" id="IPR005467">
    <property type="entry name" value="His_kinase_dom"/>
</dbReference>
<dbReference type="PROSITE" id="PS50113">
    <property type="entry name" value="PAC"/>
    <property type="match status" value="2"/>
</dbReference>
<dbReference type="Gene3D" id="3.30.565.10">
    <property type="entry name" value="Histidine kinase-like ATPase, C-terminal domain"/>
    <property type="match status" value="1"/>
</dbReference>
<dbReference type="GO" id="GO:0000155">
    <property type="term" value="F:phosphorelay sensor kinase activity"/>
    <property type="evidence" value="ECO:0007669"/>
    <property type="project" value="InterPro"/>
</dbReference>
<dbReference type="Pfam" id="PF02518">
    <property type="entry name" value="HATPase_c"/>
    <property type="match status" value="1"/>
</dbReference>
<dbReference type="SMART" id="SM00388">
    <property type="entry name" value="HisKA"/>
    <property type="match status" value="1"/>
</dbReference>
<dbReference type="InterPro" id="IPR003661">
    <property type="entry name" value="HisK_dim/P_dom"/>
</dbReference>
<dbReference type="InterPro" id="IPR001610">
    <property type="entry name" value="PAC"/>
</dbReference>
<evidence type="ECO:0000259" key="8">
    <source>
        <dbReference type="PROSITE" id="PS50113"/>
    </source>
</evidence>
<evidence type="ECO:0000313" key="9">
    <source>
        <dbReference type="EMBL" id="KYO50142.1"/>
    </source>
</evidence>
<proteinExistence type="predicted"/>
<dbReference type="SUPFAM" id="SSF55874">
    <property type="entry name" value="ATPase domain of HSP90 chaperone/DNA topoisomerase II/histidine kinase"/>
    <property type="match status" value="1"/>
</dbReference>
<dbReference type="SMART" id="SM00387">
    <property type="entry name" value="HATPase_c"/>
    <property type="match status" value="1"/>
</dbReference>
<dbReference type="InterPro" id="IPR035965">
    <property type="entry name" value="PAS-like_dom_sf"/>
</dbReference>
<dbReference type="RefSeq" id="WP_062768860.1">
    <property type="nucleotide sequence ID" value="NZ_CP121045.1"/>
</dbReference>
<dbReference type="InterPro" id="IPR013767">
    <property type="entry name" value="PAS_fold"/>
</dbReference>
<dbReference type="Pfam" id="PF00989">
    <property type="entry name" value="PAS"/>
    <property type="match status" value="1"/>
</dbReference>
<dbReference type="OrthoDB" id="9813151at2"/>
<dbReference type="PROSITE" id="PS50109">
    <property type="entry name" value="HIS_KIN"/>
    <property type="match status" value="1"/>
</dbReference>
<evidence type="ECO:0000256" key="1">
    <source>
        <dbReference type="ARBA" id="ARBA00000085"/>
    </source>
</evidence>
<accession>A0A162JYV6</accession>
<protein>
    <recommendedName>
        <fullName evidence="2">histidine kinase</fullName>
        <ecNumber evidence="2">2.7.13.3</ecNumber>
    </recommendedName>
</protein>
<dbReference type="InterPro" id="IPR013655">
    <property type="entry name" value="PAS_fold_3"/>
</dbReference>
<dbReference type="Gene3D" id="1.10.287.130">
    <property type="match status" value="1"/>
</dbReference>
<evidence type="ECO:0000313" key="10">
    <source>
        <dbReference type="Proteomes" id="UP000075787"/>
    </source>
</evidence>
<dbReference type="GO" id="GO:0005886">
    <property type="term" value="C:plasma membrane"/>
    <property type="evidence" value="ECO:0007669"/>
    <property type="project" value="TreeGrafter"/>
</dbReference>
<dbReference type="NCBIfam" id="TIGR00229">
    <property type="entry name" value="sensory_box"/>
    <property type="match status" value="2"/>
</dbReference>
<dbReference type="InterPro" id="IPR000014">
    <property type="entry name" value="PAS"/>
</dbReference>
<dbReference type="InterPro" id="IPR036890">
    <property type="entry name" value="HATPase_C_sf"/>
</dbReference>
<keyword evidence="4" id="KW-0808">Transferase</keyword>
<dbReference type="Pfam" id="PF00512">
    <property type="entry name" value="HisKA"/>
    <property type="match status" value="1"/>
</dbReference>
<comment type="caution">
    <text evidence="9">The sequence shown here is derived from an EMBL/GenBank/DDBJ whole genome shotgun (WGS) entry which is preliminary data.</text>
</comment>
<dbReference type="PANTHER" id="PTHR43047:SF72">
    <property type="entry name" value="OSMOSENSING HISTIDINE PROTEIN KINASE SLN1"/>
    <property type="match status" value="1"/>
</dbReference>
<dbReference type="Gene3D" id="3.30.450.20">
    <property type="entry name" value="PAS domain"/>
    <property type="match status" value="2"/>
</dbReference>
<dbReference type="PRINTS" id="PR00344">
    <property type="entry name" value="BCTRLSENSOR"/>
</dbReference>
<dbReference type="PROSITE" id="PS50112">
    <property type="entry name" value="PAS"/>
    <property type="match status" value="2"/>
</dbReference>
<feature type="domain" description="PAC" evidence="8">
    <location>
        <begin position="205"/>
        <end position="257"/>
    </location>
</feature>
<dbReference type="PANTHER" id="PTHR43047">
    <property type="entry name" value="TWO-COMPONENT HISTIDINE PROTEIN KINASE"/>
    <property type="match status" value="1"/>
</dbReference>
<dbReference type="SUPFAM" id="SSF55785">
    <property type="entry name" value="PYP-like sensor domain (PAS domain)"/>
    <property type="match status" value="2"/>
</dbReference>
<dbReference type="CDD" id="cd00082">
    <property type="entry name" value="HisKA"/>
    <property type="match status" value="1"/>
</dbReference>
<dbReference type="GO" id="GO:0009927">
    <property type="term" value="F:histidine phosphotransfer kinase activity"/>
    <property type="evidence" value="ECO:0007669"/>
    <property type="project" value="TreeGrafter"/>
</dbReference>
<dbReference type="GeneID" id="97240331"/>